<evidence type="ECO:0000259" key="8">
    <source>
        <dbReference type="PROSITE" id="PS50110"/>
    </source>
</evidence>
<gene>
    <name evidence="11" type="ORF">METEAL_18900</name>
</gene>
<sequence length="917" mass="100206">MDALDQGVLLLDPDGRYVEANRAASRILGLDREALLEGGLEGSQTGLFLGDGSVLPVQEAPGRVVLRTGQPVRDRELVWTGRDGRRQWLHVSAEPLAGGGVLVNFSDITRRMRAAETLRSSEEKFSRSFHANPDSVAISRLSDGVYLTVNQAFLHTTGFREHEVLGRSSRPEDLDIWVDPRDRERFRELLQQDGKVLGFEAQFRRRDGGVLTGLISASRIDLDGEPCILTMTRDITEWKDQARRLERMTQLYAALSQVNQAIVWARTPQALMDMICEALVKEGRFALAWIGWHDPADAGIEIASRCGDPYAYLDRLRIPTDAPPERHGPAASALREGRPVIENDFLASSEGAPWQGAARRSGFASAAAFPIRKAGAVRAVLMVYAKQKGFFGTNETALLEEAASDASFALEHLELDLKRKEAEESLRRISAAVEQSPLGIVILDREWKVEYVNPRFTEMTGYSRPEIVGRNPIFMKAPSTPLKDFLQIRVALTQGGVWEGEFSSLRKDGGIFHERATIAPVRDGSGAVTHYITFNEDITEHKRAKEIRRSLEAQLVQAQKMESLGNLTGGIAHDMNNVLGAILGLATAKLAALPPDTPGYPTFETIAKAALRGGKMVRRLLTFARVIPEDVASLDLNAILLEEVELLENTLLAKVRLEIDLTPGLRPVRGDAGAISNAFLNLCVNARDAMAEAGTLTLRTRNVDARWVEIQVEDDGAGMTPEILARAQEPFFTTKPQGQGTGLGLSMVYGTVKAHQGEMEIQSRPGAGTRVTLRFPAADDALPEPAAAGPLPPDEAGPLDILVVDDDDMIRASIGEVLEVLGHRSTAFACGEDALADLGRGLHADLVILDMNMPGLGGAGTLPRLRELRPQLPVLLTTGRSDTAALELLDAYPSVAMLAKPFRLDDLKQSLRKFRMA</sequence>
<comment type="catalytic activity">
    <reaction evidence="1">
        <text>ATP + protein L-histidine = ADP + protein N-phospho-L-histidine.</text>
        <dbReference type="EC" id="2.7.13.3"/>
    </reaction>
</comment>
<feature type="domain" description="PAS" evidence="9">
    <location>
        <begin position="121"/>
        <end position="192"/>
    </location>
</feature>
<dbReference type="GO" id="GO:0000155">
    <property type="term" value="F:phosphorelay sensor kinase activity"/>
    <property type="evidence" value="ECO:0007669"/>
    <property type="project" value="InterPro"/>
</dbReference>
<feature type="domain" description="Histidine kinase" evidence="7">
    <location>
        <begin position="570"/>
        <end position="779"/>
    </location>
</feature>
<dbReference type="Proteomes" id="UP001238179">
    <property type="component" value="Chromosome"/>
</dbReference>
<dbReference type="InterPro" id="IPR001789">
    <property type="entry name" value="Sig_transdc_resp-reg_receiver"/>
</dbReference>
<proteinExistence type="predicted"/>
<dbReference type="SMART" id="SM00448">
    <property type="entry name" value="REC"/>
    <property type="match status" value="1"/>
</dbReference>
<evidence type="ECO:0000313" key="11">
    <source>
        <dbReference type="EMBL" id="BDU72716.1"/>
    </source>
</evidence>
<evidence type="ECO:0000256" key="2">
    <source>
        <dbReference type="ARBA" id="ARBA00012438"/>
    </source>
</evidence>
<dbReference type="InterPro" id="IPR000700">
    <property type="entry name" value="PAS-assoc_C"/>
</dbReference>
<dbReference type="InterPro" id="IPR011006">
    <property type="entry name" value="CheY-like_superfamily"/>
</dbReference>
<dbReference type="NCBIfam" id="TIGR00229">
    <property type="entry name" value="sensory_box"/>
    <property type="match status" value="2"/>
</dbReference>
<evidence type="ECO:0000256" key="6">
    <source>
        <dbReference type="PROSITE-ProRule" id="PRU00169"/>
    </source>
</evidence>
<dbReference type="InterPro" id="IPR036097">
    <property type="entry name" value="HisK_dim/P_sf"/>
</dbReference>
<dbReference type="SUPFAM" id="SSF55781">
    <property type="entry name" value="GAF domain-like"/>
    <property type="match status" value="1"/>
</dbReference>
<dbReference type="EC" id="2.7.13.3" evidence="2"/>
<dbReference type="Gene3D" id="3.30.565.10">
    <property type="entry name" value="Histidine kinase-like ATPase, C-terminal domain"/>
    <property type="match status" value="1"/>
</dbReference>
<dbReference type="InterPro" id="IPR003594">
    <property type="entry name" value="HATPase_dom"/>
</dbReference>
<dbReference type="CDD" id="cd00156">
    <property type="entry name" value="REC"/>
    <property type="match status" value="1"/>
</dbReference>
<dbReference type="SUPFAM" id="SSF52172">
    <property type="entry name" value="CheY-like"/>
    <property type="match status" value="1"/>
</dbReference>
<dbReference type="CDD" id="cd00130">
    <property type="entry name" value="PAS"/>
    <property type="match status" value="3"/>
</dbReference>
<feature type="domain" description="Response regulatory" evidence="8">
    <location>
        <begin position="800"/>
        <end position="915"/>
    </location>
</feature>
<dbReference type="Pfam" id="PF12860">
    <property type="entry name" value="PAS_7"/>
    <property type="match status" value="1"/>
</dbReference>
<dbReference type="Pfam" id="PF13185">
    <property type="entry name" value="GAF_2"/>
    <property type="match status" value="1"/>
</dbReference>
<accession>A0AA48GH23</accession>
<dbReference type="SMART" id="SM00086">
    <property type="entry name" value="PAC"/>
    <property type="match status" value="3"/>
</dbReference>
<protein>
    <recommendedName>
        <fullName evidence="2">histidine kinase</fullName>
        <ecNumber evidence="2">2.7.13.3</ecNumber>
    </recommendedName>
</protein>
<dbReference type="CDD" id="cd00082">
    <property type="entry name" value="HisKA"/>
    <property type="match status" value="1"/>
</dbReference>
<evidence type="ECO:0000259" key="7">
    <source>
        <dbReference type="PROSITE" id="PS50109"/>
    </source>
</evidence>
<feature type="domain" description="PAS" evidence="9">
    <location>
        <begin position="425"/>
        <end position="474"/>
    </location>
</feature>
<evidence type="ECO:0000256" key="3">
    <source>
        <dbReference type="ARBA" id="ARBA00022553"/>
    </source>
</evidence>
<dbReference type="SUPFAM" id="SSF47384">
    <property type="entry name" value="Homodimeric domain of signal transducing histidine kinase"/>
    <property type="match status" value="1"/>
</dbReference>
<reference evidence="12" key="1">
    <citation type="journal article" date="2023" name="Int. J. Syst. Evol. Microbiol.">
        <title>Mesoterricola silvestris gen. nov., sp. nov., Mesoterricola sediminis sp. nov., Geothrix oryzae sp. nov., Geothrix edaphica sp. nov., Geothrix rubra sp. nov., and Geothrix limicola sp. nov., six novel members of Acidobacteriota isolated from soils.</title>
        <authorList>
            <person name="Itoh H."/>
            <person name="Sugisawa Y."/>
            <person name="Mise K."/>
            <person name="Xu Z."/>
            <person name="Kuniyasu M."/>
            <person name="Ushijima N."/>
            <person name="Kawano K."/>
            <person name="Kobayashi E."/>
            <person name="Shiratori Y."/>
            <person name="Masuda Y."/>
            <person name="Senoo K."/>
        </authorList>
    </citation>
    <scope>NUCLEOTIDE SEQUENCE [LARGE SCALE GENOMIC DNA]</scope>
    <source>
        <strain evidence="12">W79</strain>
    </source>
</reference>
<dbReference type="PROSITE" id="PS50112">
    <property type="entry name" value="PAS"/>
    <property type="match status" value="3"/>
</dbReference>
<dbReference type="InterPro" id="IPR029016">
    <property type="entry name" value="GAF-like_dom_sf"/>
</dbReference>
<dbReference type="InterPro" id="IPR005467">
    <property type="entry name" value="His_kinase_dom"/>
</dbReference>
<feature type="modified residue" description="4-aspartylphosphate" evidence="6">
    <location>
        <position position="850"/>
    </location>
</feature>
<dbReference type="Gene3D" id="3.40.50.2300">
    <property type="match status" value="1"/>
</dbReference>
<evidence type="ECO:0000256" key="5">
    <source>
        <dbReference type="ARBA" id="ARBA00022777"/>
    </source>
</evidence>
<dbReference type="SMART" id="SM00388">
    <property type="entry name" value="HisKA"/>
    <property type="match status" value="1"/>
</dbReference>
<dbReference type="SUPFAM" id="SSF55874">
    <property type="entry name" value="ATPase domain of HSP90 chaperone/DNA topoisomerase II/histidine kinase"/>
    <property type="match status" value="1"/>
</dbReference>
<dbReference type="Gene3D" id="3.30.450.40">
    <property type="match status" value="1"/>
</dbReference>
<keyword evidence="12" id="KW-1185">Reference proteome</keyword>
<evidence type="ECO:0000259" key="10">
    <source>
        <dbReference type="PROSITE" id="PS50113"/>
    </source>
</evidence>
<dbReference type="PROSITE" id="PS50109">
    <property type="entry name" value="HIS_KIN"/>
    <property type="match status" value="1"/>
</dbReference>
<organism evidence="11 12">
    <name type="scientific">Mesoterricola silvestris</name>
    <dbReference type="NCBI Taxonomy" id="2927979"/>
    <lineage>
        <taxon>Bacteria</taxon>
        <taxon>Pseudomonadati</taxon>
        <taxon>Acidobacteriota</taxon>
        <taxon>Holophagae</taxon>
        <taxon>Holophagales</taxon>
        <taxon>Holophagaceae</taxon>
        <taxon>Mesoterricola</taxon>
    </lineage>
</organism>
<evidence type="ECO:0000259" key="9">
    <source>
        <dbReference type="PROSITE" id="PS50112"/>
    </source>
</evidence>
<dbReference type="InterPro" id="IPR001610">
    <property type="entry name" value="PAC"/>
</dbReference>
<dbReference type="PANTHER" id="PTHR43065">
    <property type="entry name" value="SENSOR HISTIDINE KINASE"/>
    <property type="match status" value="1"/>
</dbReference>
<dbReference type="Pfam" id="PF00072">
    <property type="entry name" value="Response_reg"/>
    <property type="match status" value="1"/>
</dbReference>
<dbReference type="Pfam" id="PF13426">
    <property type="entry name" value="PAS_9"/>
    <property type="match status" value="2"/>
</dbReference>
<evidence type="ECO:0000256" key="1">
    <source>
        <dbReference type="ARBA" id="ARBA00000085"/>
    </source>
</evidence>
<keyword evidence="3 6" id="KW-0597">Phosphoprotein</keyword>
<dbReference type="Gene3D" id="3.30.450.20">
    <property type="entry name" value="PAS domain"/>
    <property type="match status" value="3"/>
</dbReference>
<dbReference type="SMART" id="SM00387">
    <property type="entry name" value="HATPase_c"/>
    <property type="match status" value="1"/>
</dbReference>
<dbReference type="PROSITE" id="PS50113">
    <property type="entry name" value="PAC"/>
    <property type="match status" value="1"/>
</dbReference>
<dbReference type="InterPro" id="IPR036890">
    <property type="entry name" value="HATPase_C_sf"/>
</dbReference>
<dbReference type="SUPFAM" id="SSF55785">
    <property type="entry name" value="PYP-like sensor domain (PAS domain)"/>
    <property type="match status" value="3"/>
</dbReference>
<dbReference type="PRINTS" id="PR00344">
    <property type="entry name" value="BCTRLSENSOR"/>
</dbReference>
<evidence type="ECO:0000313" key="12">
    <source>
        <dbReference type="Proteomes" id="UP001238179"/>
    </source>
</evidence>
<dbReference type="SMART" id="SM00091">
    <property type="entry name" value="PAS"/>
    <property type="match status" value="3"/>
</dbReference>
<feature type="domain" description="PAS" evidence="9">
    <location>
        <begin position="1"/>
        <end position="36"/>
    </location>
</feature>
<dbReference type="PROSITE" id="PS50110">
    <property type="entry name" value="RESPONSE_REGULATORY"/>
    <property type="match status" value="1"/>
</dbReference>
<dbReference type="Pfam" id="PF02518">
    <property type="entry name" value="HATPase_c"/>
    <property type="match status" value="1"/>
</dbReference>
<evidence type="ECO:0000256" key="4">
    <source>
        <dbReference type="ARBA" id="ARBA00022679"/>
    </source>
</evidence>
<dbReference type="InterPro" id="IPR000014">
    <property type="entry name" value="PAS"/>
</dbReference>
<dbReference type="KEGG" id="msil:METEAL_18900"/>
<keyword evidence="5" id="KW-0418">Kinase</keyword>
<name>A0AA48GH23_9BACT</name>
<dbReference type="Gene3D" id="1.10.287.130">
    <property type="match status" value="1"/>
</dbReference>
<dbReference type="InterPro" id="IPR003018">
    <property type="entry name" value="GAF"/>
</dbReference>
<dbReference type="PANTHER" id="PTHR43065:SF42">
    <property type="entry name" value="TWO-COMPONENT SENSOR PPRA"/>
    <property type="match status" value="1"/>
</dbReference>
<dbReference type="AlphaFoldDB" id="A0AA48GH23"/>
<dbReference type="InterPro" id="IPR004358">
    <property type="entry name" value="Sig_transdc_His_kin-like_C"/>
</dbReference>
<dbReference type="EMBL" id="AP027080">
    <property type="protein sequence ID" value="BDU72716.1"/>
    <property type="molecule type" value="Genomic_DNA"/>
</dbReference>
<keyword evidence="4" id="KW-0808">Transferase</keyword>
<feature type="domain" description="PAC" evidence="10">
    <location>
        <begin position="498"/>
        <end position="550"/>
    </location>
</feature>
<dbReference type="InterPro" id="IPR003661">
    <property type="entry name" value="HisK_dim/P_dom"/>
</dbReference>
<dbReference type="InterPro" id="IPR035965">
    <property type="entry name" value="PAS-like_dom_sf"/>
</dbReference>